<dbReference type="HOGENOM" id="CLU_460813_0_0_1"/>
<evidence type="ECO:0000256" key="1">
    <source>
        <dbReference type="ARBA" id="ARBA00007447"/>
    </source>
</evidence>
<feature type="compositionally biased region" description="Polar residues" evidence="2">
    <location>
        <begin position="583"/>
        <end position="592"/>
    </location>
</feature>
<dbReference type="EMBL" id="HE797032">
    <property type="protein sequence ID" value="CCM01437.1"/>
    <property type="molecule type" value="Genomic_DNA"/>
</dbReference>
<keyword evidence="3" id="KW-1133">Transmembrane helix</keyword>
<reference evidence="6 7" key="1">
    <citation type="journal article" date="2012" name="Appl. Environ. Microbiol.">
        <title>Short-read sequencing for genomic analysis of the brown rot fungus Fibroporia radiculosa.</title>
        <authorList>
            <person name="Tang J.D."/>
            <person name="Perkins A.D."/>
            <person name="Sonstegard T.S."/>
            <person name="Schroeder S.G."/>
            <person name="Burgess S.C."/>
            <person name="Diehl S.V."/>
        </authorList>
    </citation>
    <scope>NUCLEOTIDE SEQUENCE [LARGE SCALE GENOMIC DNA]</scope>
    <source>
        <strain evidence="6 7">TFFH 294</strain>
    </source>
</reference>
<feature type="domain" description="Peptidase A1" evidence="5">
    <location>
        <begin position="55"/>
        <end position="417"/>
    </location>
</feature>
<feature type="transmembrane region" description="Helical" evidence="3">
    <location>
        <begin position="430"/>
        <end position="453"/>
    </location>
</feature>
<evidence type="ECO:0000313" key="7">
    <source>
        <dbReference type="Proteomes" id="UP000006352"/>
    </source>
</evidence>
<evidence type="ECO:0000256" key="4">
    <source>
        <dbReference type="SAM" id="SignalP"/>
    </source>
</evidence>
<evidence type="ECO:0000256" key="2">
    <source>
        <dbReference type="SAM" id="MobiDB-lite"/>
    </source>
</evidence>
<feature type="compositionally biased region" description="Polar residues" evidence="2">
    <location>
        <begin position="496"/>
        <end position="510"/>
    </location>
</feature>
<proteinExistence type="inferred from homology"/>
<feature type="compositionally biased region" description="Low complexity" evidence="2">
    <location>
        <begin position="560"/>
        <end position="577"/>
    </location>
</feature>
<sequence length="592" mass="62056">MPSLSSILWLGLCSAHLVSASPNPLSVQRRATSDDSGPATVDIPLHFDSNGRYALGVGISPGNNQQNFNFTLSTSTGVISVAGSECASCVNTNLFNAADSGTAKSLNGTDGVSLIGGSYSGSVVKDNCSMVTSGAPWIYTNQTILIAQQQANGSVFDNGISGLIGLGTNRVFASSGETSSGTNYSASFSDTIFSNWLNNNQDQAAFQFGMNLEPPAIVPTTSSSAVTTLPSSVSAGTLNWLSPDTSVYDTSSLSYKTVESYQGITFATGSQPDWTVELDGWMFKSGSGSISNNTQMVTVVDPYYPDIYFPYAEAALINAAISGSSLQTGLSSLGNQSQAWTVPCDAQFTFSVVIGSQTFSIDQSALVIQLGNGVCASGIEAWSDQTVDEHLLGALFIQQFYLIFNVGRNGTDTIGFASRSTGSKSTSKGAIIGGTIGGVLGVALLGLVAFFYIRSRHDRALLKDTVAMVEEHKTANRVEPYTLAAATPLSPLRPATHSQMSIASEPSSPNAEDRLLQPSVHPDDEIAPPAYEASESARGDTISPQAAMRTSKGEYVIQGSSHSESATSSTVPRSPTSPLVPNRQLNVCNIEE</sequence>
<dbReference type="InterPro" id="IPR001461">
    <property type="entry name" value="Aspartic_peptidase_A1"/>
</dbReference>
<keyword evidence="3" id="KW-0812">Transmembrane</keyword>
<dbReference type="InterPro" id="IPR034164">
    <property type="entry name" value="Pepsin-like_dom"/>
</dbReference>
<dbReference type="PROSITE" id="PS51767">
    <property type="entry name" value="PEPTIDASE_A1"/>
    <property type="match status" value="1"/>
</dbReference>
<dbReference type="GeneID" id="24096348"/>
<gene>
    <name evidence="6" type="ORF">FIBRA_03489</name>
</gene>
<feature type="region of interest" description="Disordered" evidence="2">
    <location>
        <begin position="490"/>
        <end position="592"/>
    </location>
</feature>
<dbReference type="OrthoDB" id="2563011at2759"/>
<dbReference type="Pfam" id="PF00026">
    <property type="entry name" value="Asp"/>
    <property type="match status" value="2"/>
</dbReference>
<keyword evidence="3" id="KW-0472">Membrane</keyword>
<organism evidence="6 7">
    <name type="scientific">Fibroporia radiculosa</name>
    <dbReference type="NCBI Taxonomy" id="599839"/>
    <lineage>
        <taxon>Eukaryota</taxon>
        <taxon>Fungi</taxon>
        <taxon>Dikarya</taxon>
        <taxon>Basidiomycota</taxon>
        <taxon>Agaricomycotina</taxon>
        <taxon>Agaricomycetes</taxon>
        <taxon>Polyporales</taxon>
        <taxon>Fibroporiaceae</taxon>
        <taxon>Fibroporia</taxon>
    </lineage>
</organism>
<comment type="similarity">
    <text evidence="1">Belongs to the peptidase A1 family.</text>
</comment>
<dbReference type="AlphaFoldDB" id="J4HW08"/>
<dbReference type="STRING" id="599839.J4HW08"/>
<dbReference type="GO" id="GO:0006508">
    <property type="term" value="P:proteolysis"/>
    <property type="evidence" value="ECO:0007669"/>
    <property type="project" value="InterPro"/>
</dbReference>
<dbReference type="RefSeq" id="XP_012180720.1">
    <property type="nucleotide sequence ID" value="XM_012325330.1"/>
</dbReference>
<keyword evidence="4" id="KW-0732">Signal</keyword>
<evidence type="ECO:0000259" key="5">
    <source>
        <dbReference type="PROSITE" id="PS51767"/>
    </source>
</evidence>
<keyword evidence="7" id="KW-1185">Reference proteome</keyword>
<dbReference type="CDD" id="cd05471">
    <property type="entry name" value="pepsin_like"/>
    <property type="match status" value="1"/>
</dbReference>
<evidence type="ECO:0000256" key="3">
    <source>
        <dbReference type="SAM" id="Phobius"/>
    </source>
</evidence>
<dbReference type="GO" id="GO:0004190">
    <property type="term" value="F:aspartic-type endopeptidase activity"/>
    <property type="evidence" value="ECO:0007669"/>
    <property type="project" value="InterPro"/>
</dbReference>
<feature type="signal peptide" evidence="4">
    <location>
        <begin position="1"/>
        <end position="20"/>
    </location>
</feature>
<dbReference type="InParanoid" id="J4HW08"/>
<protein>
    <recommendedName>
        <fullName evidence="5">Peptidase A1 domain-containing protein</fullName>
    </recommendedName>
</protein>
<accession>J4HW08</accession>
<feature type="chain" id="PRO_5003778366" description="Peptidase A1 domain-containing protein" evidence="4">
    <location>
        <begin position="21"/>
        <end position="592"/>
    </location>
</feature>
<dbReference type="Gene3D" id="2.40.70.10">
    <property type="entry name" value="Acid Proteases"/>
    <property type="match status" value="2"/>
</dbReference>
<evidence type="ECO:0000313" key="6">
    <source>
        <dbReference type="EMBL" id="CCM01437.1"/>
    </source>
</evidence>
<dbReference type="InterPro" id="IPR021109">
    <property type="entry name" value="Peptidase_aspartic_dom_sf"/>
</dbReference>
<dbReference type="PANTHER" id="PTHR47966:SF51">
    <property type="entry name" value="BETA-SITE APP-CLEAVING ENZYME, ISOFORM A-RELATED"/>
    <property type="match status" value="1"/>
</dbReference>
<dbReference type="PANTHER" id="PTHR47966">
    <property type="entry name" value="BETA-SITE APP-CLEAVING ENZYME, ISOFORM A-RELATED"/>
    <property type="match status" value="1"/>
</dbReference>
<dbReference type="SUPFAM" id="SSF50630">
    <property type="entry name" value="Acid proteases"/>
    <property type="match status" value="1"/>
</dbReference>
<name>J4HW08_9APHY</name>
<dbReference type="InterPro" id="IPR033121">
    <property type="entry name" value="PEPTIDASE_A1"/>
</dbReference>
<dbReference type="Proteomes" id="UP000006352">
    <property type="component" value="Unassembled WGS sequence"/>
</dbReference>